<dbReference type="Proteomes" id="UP001424741">
    <property type="component" value="Unassembled WGS sequence"/>
</dbReference>
<dbReference type="InterPro" id="IPR036388">
    <property type="entry name" value="WH-like_DNA-bd_sf"/>
</dbReference>
<dbReference type="InterPro" id="IPR000835">
    <property type="entry name" value="HTH_MarR-typ"/>
</dbReference>
<protein>
    <recommendedName>
        <fullName evidence="1">HTH marR-type domain-containing protein</fullName>
    </recommendedName>
</protein>
<dbReference type="Pfam" id="PF12802">
    <property type="entry name" value="MarR_2"/>
    <property type="match status" value="1"/>
</dbReference>
<dbReference type="SUPFAM" id="SSF46785">
    <property type="entry name" value="Winged helix' DNA-binding domain"/>
    <property type="match status" value="1"/>
</dbReference>
<dbReference type="Gene3D" id="1.10.10.10">
    <property type="entry name" value="Winged helix-like DNA-binding domain superfamily/Winged helix DNA-binding domain"/>
    <property type="match status" value="1"/>
</dbReference>
<feature type="domain" description="HTH marR-type" evidence="1">
    <location>
        <begin position="19"/>
        <end position="68"/>
    </location>
</feature>
<sequence>MSTPSSRNEDKPGWTFLTNHFHVLVVLSRDPAARIRDMADEVGITQRSVQRILNDMVEEGILSIEKSGRRNSYLINREYSLRHPLESKHKVGELLDLLT</sequence>
<dbReference type="InterPro" id="IPR036390">
    <property type="entry name" value="WH_DNA-bd_sf"/>
</dbReference>
<reference evidence="2 3" key="1">
    <citation type="submission" date="2024-02" db="EMBL/GenBank/DDBJ databases">
        <title>Rubritalea halochordaticola NBRC 107102.</title>
        <authorList>
            <person name="Ichikawa N."/>
            <person name="Katano-Makiyama Y."/>
            <person name="Hidaka K."/>
        </authorList>
    </citation>
    <scope>NUCLEOTIDE SEQUENCE [LARGE SCALE GENOMIC DNA]</scope>
    <source>
        <strain evidence="2 3">NBRC 107102</strain>
    </source>
</reference>
<evidence type="ECO:0000259" key="1">
    <source>
        <dbReference type="Pfam" id="PF12802"/>
    </source>
</evidence>
<proteinExistence type="predicted"/>
<name>A0ABP9V096_9BACT</name>
<keyword evidence="3" id="KW-1185">Reference proteome</keyword>
<accession>A0ABP9V096</accession>
<evidence type="ECO:0000313" key="3">
    <source>
        <dbReference type="Proteomes" id="UP001424741"/>
    </source>
</evidence>
<dbReference type="RefSeq" id="WP_346188649.1">
    <property type="nucleotide sequence ID" value="NZ_BAABRL010000006.1"/>
</dbReference>
<evidence type="ECO:0000313" key="2">
    <source>
        <dbReference type="EMBL" id="GAA5495913.1"/>
    </source>
</evidence>
<organism evidence="2 3">
    <name type="scientific">Rubritalea halochordaticola</name>
    <dbReference type="NCBI Taxonomy" id="714537"/>
    <lineage>
        <taxon>Bacteria</taxon>
        <taxon>Pseudomonadati</taxon>
        <taxon>Verrucomicrobiota</taxon>
        <taxon>Verrucomicrobiia</taxon>
        <taxon>Verrucomicrobiales</taxon>
        <taxon>Rubritaleaceae</taxon>
        <taxon>Rubritalea</taxon>
    </lineage>
</organism>
<comment type="caution">
    <text evidence="2">The sequence shown here is derived from an EMBL/GenBank/DDBJ whole genome shotgun (WGS) entry which is preliminary data.</text>
</comment>
<dbReference type="EMBL" id="BAABRL010000006">
    <property type="protein sequence ID" value="GAA5495913.1"/>
    <property type="molecule type" value="Genomic_DNA"/>
</dbReference>
<gene>
    <name evidence="2" type="ORF">Rhal01_02094</name>
</gene>